<evidence type="ECO:0000313" key="11">
    <source>
        <dbReference type="EMBL" id="CAE0240852.1"/>
    </source>
</evidence>
<comment type="similarity">
    <text evidence="2">Belongs to the anion exchanger (TC 2.A.31) family.</text>
</comment>
<evidence type="ECO:0000256" key="2">
    <source>
        <dbReference type="ARBA" id="ARBA00010993"/>
    </source>
</evidence>
<dbReference type="GO" id="GO:0050801">
    <property type="term" value="P:monoatomic ion homeostasis"/>
    <property type="evidence" value="ECO:0007669"/>
    <property type="project" value="TreeGrafter"/>
</dbReference>
<feature type="transmembrane region" description="Helical" evidence="9">
    <location>
        <begin position="684"/>
        <end position="705"/>
    </location>
</feature>
<evidence type="ECO:0000256" key="7">
    <source>
        <dbReference type="ARBA" id="ARBA00023065"/>
    </source>
</evidence>
<evidence type="ECO:0000256" key="3">
    <source>
        <dbReference type="ARBA" id="ARBA00022448"/>
    </source>
</evidence>
<dbReference type="EMBL" id="HBIB01005059">
    <property type="protein sequence ID" value="CAE0240852.1"/>
    <property type="molecule type" value="Transcribed_RNA"/>
</dbReference>
<feature type="transmembrane region" description="Helical" evidence="9">
    <location>
        <begin position="245"/>
        <end position="266"/>
    </location>
</feature>
<dbReference type="InterPro" id="IPR002178">
    <property type="entry name" value="PTS_EIIA_type-2_dom"/>
</dbReference>
<sequence>MNTGDLQRKGSKVDVVAEAHKKEIKVRKDHLSKSDHSALLSVKSVFESGVVLLNDSNHSDSGDSLQAVLDDLVNLSFEEKLLDENEFRRVKEVIHFPEKRYATVISHGVAMPVIPSEQFKERTLMFARLTHVLNLNSPDGWPVRFVILIMGPRQDHVELLRYQRKVVRMMSDDDFYSDARDAKTREDLAKAVDDYIARRKKKADDKMETGLMRTKKFAGGFVADLKRRLPHYRSDFRDGLHPKTISAIFMLFFACLAPAVSFGGLYEKNTGGQMGVLEVVIGSGLTMIAYALLGGSPMIIVGGTGPVFYFTRVLYQLCVQLFGPDPPFLTIRMYTSFWVMLFCVIIGLSDGVAVMHYCTRFTDETFAALISLIFIWEAISNVITNFDESNYCDNLTELAAFRDAQHHAVPFHPNSTYAFTSTVSTAAASVAEMGGGMGMSAGVLAGGGGGESMGASSVNLTTDPCCDTSCSLLSLNLALGTFLVSLALRDMRRSTYLNPTVREFIADFGSAVAIMVMSGLSHLPVFHSTYFEPLQVASLGSKSFLVPFYPNYNNTDTPAHQQIQAWHILACALPALLATILVFLEQNITGRMVNSKDNKLKKGPAYNYDMVIIGVMIGICGMFGFPWLIAATVRTLAHILSLSDVEESVSDGHVQTHILRVRETRLTSLGIGVLMLVSVFLRDVLVLVPMPVLYGVFLYMGYTSLLSNQFFNRLKLIFTDPSLYPPTHYTRYVKKKVIHLFTLLQLACLVALWLVKTNPTIQITFPIFIVLLIPLRFAMGKYLFKEKDLYYLDSEETPEEDEERV</sequence>
<keyword evidence="6 9" id="KW-1133">Transmembrane helix</keyword>
<dbReference type="PROSITE" id="PS51094">
    <property type="entry name" value="PTS_EIIA_TYPE_2"/>
    <property type="match status" value="1"/>
</dbReference>
<feature type="transmembrane region" description="Helical" evidence="9">
    <location>
        <begin position="287"/>
        <end position="311"/>
    </location>
</feature>
<dbReference type="GO" id="GO:0005886">
    <property type="term" value="C:plasma membrane"/>
    <property type="evidence" value="ECO:0007669"/>
    <property type="project" value="UniProtKB-SubCell"/>
</dbReference>
<dbReference type="InterPro" id="IPR016152">
    <property type="entry name" value="PTrfase/Anion_transptr"/>
</dbReference>
<evidence type="ECO:0000259" key="10">
    <source>
        <dbReference type="PROSITE" id="PS51094"/>
    </source>
</evidence>
<dbReference type="PANTHER" id="PTHR11453:SF127">
    <property type="entry name" value="SOLUTE CARRIER FAMILY 4 MEMBER 11"/>
    <property type="match status" value="1"/>
</dbReference>
<dbReference type="Pfam" id="PF00955">
    <property type="entry name" value="HCO3_cotransp"/>
    <property type="match status" value="1"/>
</dbReference>
<protein>
    <recommendedName>
        <fullName evidence="10">PTS EIIA type-2 domain-containing protein</fullName>
    </recommendedName>
</protein>
<organism evidence="11">
    <name type="scientific">Palpitomonas bilix</name>
    <dbReference type="NCBI Taxonomy" id="652834"/>
    <lineage>
        <taxon>Eukaryota</taxon>
        <taxon>Eukaryota incertae sedis</taxon>
    </lineage>
</organism>
<comment type="subcellular location">
    <subcellularLocation>
        <location evidence="1">Cell membrane</location>
        <topology evidence="1">Multi-pass membrane protein</topology>
    </subcellularLocation>
</comment>
<dbReference type="PANTHER" id="PTHR11453">
    <property type="entry name" value="ANION EXCHANGE PROTEIN"/>
    <property type="match status" value="1"/>
</dbReference>
<keyword evidence="8 9" id="KW-0472">Membrane</keyword>
<accession>A0A7S3CY68</accession>
<feature type="transmembrane region" description="Helical" evidence="9">
    <location>
        <begin position="761"/>
        <end position="779"/>
    </location>
</feature>
<evidence type="ECO:0000256" key="1">
    <source>
        <dbReference type="ARBA" id="ARBA00004651"/>
    </source>
</evidence>
<feature type="transmembrane region" description="Helical" evidence="9">
    <location>
        <begin position="366"/>
        <end position="384"/>
    </location>
</feature>
<dbReference type="PRINTS" id="PR01231">
    <property type="entry name" value="HCO3TRNSPORT"/>
</dbReference>
<feature type="transmembrane region" description="Helical" evidence="9">
    <location>
        <begin position="471"/>
        <end position="488"/>
    </location>
</feature>
<dbReference type="SUPFAM" id="SSF55804">
    <property type="entry name" value="Phoshotransferase/anion transport protein"/>
    <property type="match status" value="1"/>
</dbReference>
<name>A0A7S3CY68_9EUKA</name>
<keyword evidence="4" id="KW-1003">Cell membrane</keyword>
<reference evidence="11" key="1">
    <citation type="submission" date="2021-01" db="EMBL/GenBank/DDBJ databases">
        <authorList>
            <person name="Corre E."/>
            <person name="Pelletier E."/>
            <person name="Niang G."/>
            <person name="Scheremetjew M."/>
            <person name="Finn R."/>
            <person name="Kale V."/>
            <person name="Holt S."/>
            <person name="Cochrane G."/>
            <person name="Meng A."/>
            <person name="Brown T."/>
            <person name="Cohen L."/>
        </authorList>
    </citation>
    <scope>NUCLEOTIDE SEQUENCE</scope>
    <source>
        <strain evidence="11">NIES-2562</strain>
    </source>
</reference>
<dbReference type="InterPro" id="IPR003020">
    <property type="entry name" value="HCO3_transpt_euk"/>
</dbReference>
<dbReference type="Gene3D" id="3.40.930.10">
    <property type="entry name" value="Mannitol-specific EII, Chain A"/>
    <property type="match status" value="1"/>
</dbReference>
<evidence type="ECO:0000256" key="6">
    <source>
        <dbReference type="ARBA" id="ARBA00022989"/>
    </source>
</evidence>
<feature type="transmembrane region" description="Helical" evidence="9">
    <location>
        <begin position="737"/>
        <end position="755"/>
    </location>
</feature>
<evidence type="ECO:0000256" key="9">
    <source>
        <dbReference type="SAM" id="Phobius"/>
    </source>
</evidence>
<feature type="transmembrane region" description="Helical" evidence="9">
    <location>
        <begin position="508"/>
        <end position="526"/>
    </location>
</feature>
<dbReference type="Gene3D" id="1.10.287.570">
    <property type="entry name" value="Helical hairpin bin"/>
    <property type="match status" value="1"/>
</dbReference>
<feature type="domain" description="PTS EIIA type-2" evidence="10">
    <location>
        <begin position="44"/>
        <end position="195"/>
    </location>
</feature>
<keyword evidence="7" id="KW-0406">Ion transport</keyword>
<evidence type="ECO:0000256" key="8">
    <source>
        <dbReference type="ARBA" id="ARBA00023136"/>
    </source>
</evidence>
<gene>
    <name evidence="11" type="ORF">PBIL07802_LOCUS3013</name>
</gene>
<dbReference type="InterPro" id="IPR011531">
    <property type="entry name" value="HCO3_transpt-like_TM_dom"/>
</dbReference>
<keyword evidence="3" id="KW-0813">Transport</keyword>
<dbReference type="Pfam" id="PF00359">
    <property type="entry name" value="PTS_EIIA_2"/>
    <property type="match status" value="1"/>
</dbReference>
<proteinExistence type="inferred from homology"/>
<feature type="transmembrane region" description="Helical" evidence="9">
    <location>
        <begin position="605"/>
        <end position="629"/>
    </location>
</feature>
<feature type="transmembrane region" description="Helical" evidence="9">
    <location>
        <begin position="331"/>
        <end position="354"/>
    </location>
</feature>
<evidence type="ECO:0000256" key="5">
    <source>
        <dbReference type="ARBA" id="ARBA00022692"/>
    </source>
</evidence>
<dbReference type="FunFam" id="1.10.287.570:FF:000001">
    <property type="entry name" value="Anion exchange protein"/>
    <property type="match status" value="1"/>
</dbReference>
<dbReference type="AlphaFoldDB" id="A0A7S3CY68"/>
<evidence type="ECO:0000256" key="4">
    <source>
        <dbReference type="ARBA" id="ARBA00022475"/>
    </source>
</evidence>
<dbReference type="GO" id="GO:0006820">
    <property type="term" value="P:monoatomic anion transport"/>
    <property type="evidence" value="ECO:0007669"/>
    <property type="project" value="InterPro"/>
</dbReference>
<feature type="transmembrane region" description="Helical" evidence="9">
    <location>
        <begin position="565"/>
        <end position="584"/>
    </location>
</feature>
<keyword evidence="5 9" id="KW-0812">Transmembrane</keyword>
<dbReference type="GO" id="GO:0005452">
    <property type="term" value="F:solute:inorganic anion antiporter activity"/>
    <property type="evidence" value="ECO:0007669"/>
    <property type="project" value="InterPro"/>
</dbReference>